<dbReference type="InterPro" id="IPR009048">
    <property type="entry name" value="A-macroglobulin_rcpt-bd"/>
</dbReference>
<dbReference type="Pfam" id="PF00207">
    <property type="entry name" value="A2M"/>
    <property type="match status" value="1"/>
</dbReference>
<evidence type="ECO:0000256" key="1">
    <source>
        <dbReference type="ARBA" id="ARBA00022729"/>
    </source>
</evidence>
<dbReference type="PROSITE" id="PS00477">
    <property type="entry name" value="ALPHA_2_MACROGLOBULIN"/>
    <property type="match status" value="1"/>
</dbReference>
<dbReference type="PANTHER" id="PTHR11412:SF136">
    <property type="entry name" value="CD109 ANTIGEN"/>
    <property type="match status" value="1"/>
</dbReference>
<keyword evidence="7" id="KW-1185">Reference proteome</keyword>
<protein>
    <submittedName>
        <fullName evidence="6">Uncharacterized protein</fullName>
    </submittedName>
</protein>
<dbReference type="GO" id="GO:0004866">
    <property type="term" value="F:endopeptidase inhibitor activity"/>
    <property type="evidence" value="ECO:0007669"/>
    <property type="project" value="InterPro"/>
</dbReference>
<dbReference type="AlphaFoldDB" id="A0AAN8WYH3"/>
<dbReference type="SUPFAM" id="SSF48239">
    <property type="entry name" value="Terpenoid cyclases/Protein prenyltransferases"/>
    <property type="match status" value="1"/>
</dbReference>
<dbReference type="InterPro" id="IPR013783">
    <property type="entry name" value="Ig-like_fold"/>
</dbReference>
<keyword evidence="1" id="KW-0732">Signal</keyword>
<dbReference type="InterPro" id="IPR036595">
    <property type="entry name" value="A-macroglobulin_rcpt-bd_sf"/>
</dbReference>
<reference evidence="6 7" key="1">
    <citation type="submission" date="2023-11" db="EMBL/GenBank/DDBJ databases">
        <title>Halocaridina rubra genome assembly.</title>
        <authorList>
            <person name="Smith C."/>
        </authorList>
    </citation>
    <scope>NUCLEOTIDE SEQUENCE [LARGE SCALE GENOMIC DNA]</scope>
    <source>
        <strain evidence="6">EP-1</strain>
        <tissue evidence="6">Whole</tissue>
    </source>
</reference>
<dbReference type="Proteomes" id="UP001381693">
    <property type="component" value="Unassembled WGS sequence"/>
</dbReference>
<dbReference type="InterPro" id="IPR050473">
    <property type="entry name" value="A2M/Complement_sys"/>
</dbReference>
<dbReference type="EMBL" id="JAXCGZ010016035">
    <property type="protein sequence ID" value="KAK7069614.1"/>
    <property type="molecule type" value="Genomic_DNA"/>
</dbReference>
<dbReference type="InterPro" id="IPR001599">
    <property type="entry name" value="Macroglobln_a2"/>
</dbReference>
<dbReference type="SMART" id="SM01361">
    <property type="entry name" value="A2M_recep"/>
    <property type="match status" value="1"/>
</dbReference>
<dbReference type="Gene3D" id="2.20.130.20">
    <property type="match status" value="1"/>
</dbReference>
<evidence type="ECO:0000259" key="4">
    <source>
        <dbReference type="SMART" id="SM01360"/>
    </source>
</evidence>
<dbReference type="SMART" id="SM01360">
    <property type="entry name" value="A2M"/>
    <property type="match status" value="1"/>
</dbReference>
<name>A0AAN8WYH3_HALRR</name>
<dbReference type="Gene3D" id="2.60.120.1540">
    <property type="match status" value="1"/>
</dbReference>
<feature type="domain" description="Alpha-2-macroglobulin" evidence="4">
    <location>
        <begin position="87"/>
        <end position="179"/>
    </location>
</feature>
<feature type="non-terminal residue" evidence="6">
    <location>
        <position position="1"/>
    </location>
</feature>
<dbReference type="InterPro" id="IPR041813">
    <property type="entry name" value="A2M_TED"/>
</dbReference>
<comment type="caution">
    <text evidence="6">The sequence shown here is derived from an EMBL/GenBank/DDBJ whole genome shotgun (WGS) entry which is preliminary data.</text>
</comment>
<dbReference type="GO" id="GO:0005615">
    <property type="term" value="C:extracellular space"/>
    <property type="evidence" value="ECO:0007669"/>
    <property type="project" value="InterPro"/>
</dbReference>
<gene>
    <name evidence="6" type="ORF">SK128_027475</name>
</gene>
<accession>A0AAN8WYH3</accession>
<evidence type="ECO:0000313" key="7">
    <source>
        <dbReference type="Proteomes" id="UP001381693"/>
    </source>
</evidence>
<dbReference type="Pfam" id="PF07678">
    <property type="entry name" value="TED_complement"/>
    <property type="match status" value="1"/>
</dbReference>
<evidence type="ECO:0000313" key="6">
    <source>
        <dbReference type="EMBL" id="KAK7069614.1"/>
    </source>
</evidence>
<dbReference type="PANTHER" id="PTHR11412">
    <property type="entry name" value="MACROGLOBULIN / COMPLEMENT"/>
    <property type="match status" value="1"/>
</dbReference>
<dbReference type="Pfam" id="PF07677">
    <property type="entry name" value="A2M_recep"/>
    <property type="match status" value="1"/>
</dbReference>
<keyword evidence="2" id="KW-0882">Thioester bond</keyword>
<dbReference type="InterPro" id="IPR008930">
    <property type="entry name" value="Terpenoid_cyclase/PrenylTrfase"/>
</dbReference>
<proteinExistence type="predicted"/>
<dbReference type="SMART" id="SM01419">
    <property type="entry name" value="Thiol-ester_cl"/>
    <property type="match status" value="1"/>
</dbReference>
<dbReference type="CDD" id="cd02897">
    <property type="entry name" value="A2M_2"/>
    <property type="match status" value="1"/>
</dbReference>
<organism evidence="6 7">
    <name type="scientific">Halocaridina rubra</name>
    <name type="common">Hawaiian red shrimp</name>
    <dbReference type="NCBI Taxonomy" id="373956"/>
    <lineage>
        <taxon>Eukaryota</taxon>
        <taxon>Metazoa</taxon>
        <taxon>Ecdysozoa</taxon>
        <taxon>Arthropoda</taxon>
        <taxon>Crustacea</taxon>
        <taxon>Multicrustacea</taxon>
        <taxon>Malacostraca</taxon>
        <taxon>Eumalacostraca</taxon>
        <taxon>Eucarida</taxon>
        <taxon>Decapoda</taxon>
        <taxon>Pleocyemata</taxon>
        <taxon>Caridea</taxon>
        <taxon>Atyoidea</taxon>
        <taxon>Atyidae</taxon>
        <taxon>Halocaridina</taxon>
    </lineage>
</organism>
<dbReference type="SUPFAM" id="SSF49410">
    <property type="entry name" value="Alpha-macroglobulin receptor domain"/>
    <property type="match status" value="1"/>
</dbReference>
<evidence type="ECO:0000256" key="3">
    <source>
        <dbReference type="ARBA" id="ARBA00023157"/>
    </source>
</evidence>
<feature type="domain" description="Alpha-macroglobulin receptor-binding" evidence="5">
    <location>
        <begin position="705"/>
        <end position="794"/>
    </location>
</feature>
<evidence type="ECO:0000259" key="5">
    <source>
        <dbReference type="SMART" id="SM01361"/>
    </source>
</evidence>
<dbReference type="InterPro" id="IPR019742">
    <property type="entry name" value="MacrogloblnA2_CS"/>
</dbReference>
<dbReference type="InterPro" id="IPR047565">
    <property type="entry name" value="Alpha-macroglob_thiol-ester_cl"/>
</dbReference>
<dbReference type="Gene3D" id="1.50.10.20">
    <property type="match status" value="1"/>
</dbReference>
<dbReference type="InterPro" id="IPR011626">
    <property type="entry name" value="Alpha-macroglobulin_TED"/>
</dbReference>
<sequence length="868" mass="95100">TRIFPAGEGPIDGSKWNPYQKQAAVNGPFWREFAPVGVSTLRPDLGPGVAYKAPSRPPLAGPYAFSFLPPPPDSRPRLYLHEAVPPTWLFRDAQTKFNGVVTLQEKAPDAITSYIVSAFAVDDLYGLGVTERSAKLQVFRPFFTSINLPATGVKRGEAVAVEMIVFNYGDSDVIADVTLQNSGDFLFAEFTNEIDQGSPSGSKTRQVEVLSGSGAPVSFMIVPQKLGNIDIKVTASSGNAVDVVSKPLLVKPEGSRVTVNKAVLLDLRSENSFNTNINISTPPNIVNDSRAISLSVIGDVLGPALTNLNKLLELPTGCGEQNMAKMVPNIVLMEYLKSKNQLSDSMQGRARRYLETGYQQQLSFRHADGSFSAFGTKDKSGSTWLTAFVAKALADTSRHIDVDQDIIIKAVEWLTQHQDIDGSFHEVGIVNNVAMQGGASQGIPLTAFVLIAIMDTQKSYALENPPDPKIRNVINRAVDFLETNLNSVEDVYSLAITTYALHLADRPLRDSAFYKMEEKAEVEDEQKWWWSGPLQKTLETKLNSRPLDVEATSYALLTYLQRGLTKDALPVMQWLVKQRNQHGGFQSTQDTVVGMTALATLAGKLSSSNPQMNIQLIYGSRGVNVQVTRENAMLLQRVEIPGDTDVIEISSSGTGVAVLQVTYHYNVHVTAPKPAFSLDPQLDSTTDSNRLRLTSCIGYTAGNESNMAVMDVSLPSGYIVDNDLIPGLYDYPGVKLVEKKEDESGVLVYFDQLTEIEVCPTVAAYRVNKVAFQKPAPVIVYDYYDTSRQARQFYRALPATLCDICDLDECDPGQCQNQIIELNRQQQDPKDLEMPATIVEISGASVITPSSVNTLCVLLLAVIILQHP</sequence>
<dbReference type="Gene3D" id="2.60.40.690">
    <property type="entry name" value="Alpha-macroglobulin, receptor-binding domain"/>
    <property type="match status" value="1"/>
</dbReference>
<evidence type="ECO:0000256" key="2">
    <source>
        <dbReference type="ARBA" id="ARBA00022966"/>
    </source>
</evidence>
<keyword evidence="3" id="KW-1015">Disulfide bond</keyword>
<dbReference type="Gene3D" id="2.60.40.10">
    <property type="entry name" value="Immunoglobulins"/>
    <property type="match status" value="1"/>
</dbReference>